<dbReference type="EMBL" id="CAMPGE010019805">
    <property type="protein sequence ID" value="CAI2378114.1"/>
    <property type="molecule type" value="Genomic_DNA"/>
</dbReference>
<keyword evidence="2" id="KW-1185">Reference proteome</keyword>
<gene>
    <name evidence="1" type="ORF">ECRASSUSDP1_LOCUS19509</name>
</gene>
<name>A0AAD1XSP8_EUPCR</name>
<reference evidence="1" key="1">
    <citation type="submission" date="2023-07" db="EMBL/GenBank/DDBJ databases">
        <authorList>
            <consortium name="AG Swart"/>
            <person name="Singh M."/>
            <person name="Singh A."/>
            <person name="Seah K."/>
            <person name="Emmerich C."/>
        </authorList>
    </citation>
    <scope>NUCLEOTIDE SEQUENCE</scope>
    <source>
        <strain evidence="1">DP1</strain>
    </source>
</reference>
<comment type="caution">
    <text evidence="1">The sequence shown here is derived from an EMBL/GenBank/DDBJ whole genome shotgun (WGS) entry which is preliminary data.</text>
</comment>
<protein>
    <submittedName>
        <fullName evidence="1">Uncharacterized protein</fullName>
    </submittedName>
</protein>
<proteinExistence type="predicted"/>
<dbReference type="Proteomes" id="UP001295684">
    <property type="component" value="Unassembled WGS sequence"/>
</dbReference>
<accession>A0AAD1XSP8</accession>
<sequence length="141" mass="16262">MGLHCLNLRVLRVVIGSKGISRVWRGIWQLMKVSFSKCLQHTSVLEISFGPNIVLFKVSLRERKHKALDAFLRKRLNPMFLLSKNLRFTSSNFVHCLGYSSCINLAYLLDSFLQYGFRYISSILINLIFNLSIFCTNSLLV</sequence>
<evidence type="ECO:0000313" key="2">
    <source>
        <dbReference type="Proteomes" id="UP001295684"/>
    </source>
</evidence>
<dbReference type="AlphaFoldDB" id="A0AAD1XSP8"/>
<evidence type="ECO:0000313" key="1">
    <source>
        <dbReference type="EMBL" id="CAI2378114.1"/>
    </source>
</evidence>
<organism evidence="1 2">
    <name type="scientific">Euplotes crassus</name>
    <dbReference type="NCBI Taxonomy" id="5936"/>
    <lineage>
        <taxon>Eukaryota</taxon>
        <taxon>Sar</taxon>
        <taxon>Alveolata</taxon>
        <taxon>Ciliophora</taxon>
        <taxon>Intramacronucleata</taxon>
        <taxon>Spirotrichea</taxon>
        <taxon>Hypotrichia</taxon>
        <taxon>Euplotida</taxon>
        <taxon>Euplotidae</taxon>
        <taxon>Moneuplotes</taxon>
    </lineage>
</organism>